<evidence type="ECO:0000313" key="5">
    <source>
        <dbReference type="EMBL" id="REH38023.1"/>
    </source>
</evidence>
<dbReference type="Gene3D" id="3.50.50.60">
    <property type="entry name" value="FAD/NAD(P)-binding domain"/>
    <property type="match status" value="1"/>
</dbReference>
<comment type="caution">
    <text evidence="5">The sequence shown here is derived from an EMBL/GenBank/DDBJ whole genome shotgun (WGS) entry which is preliminary data.</text>
</comment>
<dbReference type="InterPro" id="IPR050281">
    <property type="entry name" value="Flavin_monoamine_oxidase"/>
</dbReference>
<dbReference type="InterPro" id="IPR002937">
    <property type="entry name" value="Amino_oxidase"/>
</dbReference>
<feature type="domain" description="Amine oxidase" evidence="4">
    <location>
        <begin position="26"/>
        <end position="478"/>
    </location>
</feature>
<dbReference type="Proteomes" id="UP000256269">
    <property type="component" value="Unassembled WGS sequence"/>
</dbReference>
<evidence type="ECO:0000256" key="1">
    <source>
        <dbReference type="ARBA" id="ARBA00001974"/>
    </source>
</evidence>
<keyword evidence="6" id="KW-1185">Reference proteome</keyword>
<name>A0A3E0H541_9PSEU</name>
<keyword evidence="2" id="KW-0560">Oxidoreductase</keyword>
<feature type="binding site" evidence="3">
    <location>
        <position position="258"/>
    </location>
    <ligand>
        <name>FAD</name>
        <dbReference type="ChEBI" id="CHEBI:57692"/>
    </ligand>
</feature>
<evidence type="ECO:0000256" key="3">
    <source>
        <dbReference type="PIRSR" id="PIRSR601613-1"/>
    </source>
</evidence>
<dbReference type="EMBL" id="QUNO01000014">
    <property type="protein sequence ID" value="REH38023.1"/>
    <property type="molecule type" value="Genomic_DNA"/>
</dbReference>
<dbReference type="SUPFAM" id="SSF54373">
    <property type="entry name" value="FAD-linked reductases, C-terminal domain"/>
    <property type="match status" value="1"/>
</dbReference>
<dbReference type="GO" id="GO:0001716">
    <property type="term" value="F:L-amino-acid oxidase activity"/>
    <property type="evidence" value="ECO:0007669"/>
    <property type="project" value="TreeGrafter"/>
</dbReference>
<dbReference type="GO" id="GO:0009063">
    <property type="term" value="P:amino acid catabolic process"/>
    <property type="evidence" value="ECO:0007669"/>
    <property type="project" value="TreeGrafter"/>
</dbReference>
<dbReference type="SUPFAM" id="SSF51905">
    <property type="entry name" value="FAD/NAD(P)-binding domain"/>
    <property type="match status" value="1"/>
</dbReference>
<dbReference type="PRINTS" id="PR00757">
    <property type="entry name" value="AMINEOXDASEF"/>
</dbReference>
<dbReference type="AlphaFoldDB" id="A0A3E0H541"/>
<dbReference type="Gene3D" id="3.90.660.10">
    <property type="match status" value="1"/>
</dbReference>
<dbReference type="PANTHER" id="PTHR10742">
    <property type="entry name" value="FLAVIN MONOAMINE OXIDASE"/>
    <property type="match status" value="1"/>
</dbReference>
<dbReference type="InterPro" id="IPR036188">
    <property type="entry name" value="FAD/NAD-bd_sf"/>
</dbReference>
<dbReference type="PANTHER" id="PTHR10742:SF342">
    <property type="entry name" value="AMINE OXIDASE"/>
    <property type="match status" value="1"/>
</dbReference>
<proteinExistence type="predicted"/>
<feature type="binding site" evidence="3">
    <location>
        <position position="75"/>
    </location>
    <ligand>
        <name>substrate</name>
    </ligand>
</feature>
<evidence type="ECO:0000313" key="6">
    <source>
        <dbReference type="Proteomes" id="UP000256269"/>
    </source>
</evidence>
<evidence type="ECO:0000259" key="4">
    <source>
        <dbReference type="Pfam" id="PF01593"/>
    </source>
</evidence>
<gene>
    <name evidence="5" type="ORF">BCF44_11448</name>
</gene>
<feature type="binding site" evidence="3">
    <location>
        <position position="211"/>
    </location>
    <ligand>
        <name>substrate</name>
    </ligand>
</feature>
<accession>A0A3E0H541</accession>
<comment type="cofactor">
    <cofactor evidence="1">
        <name>FAD</name>
        <dbReference type="ChEBI" id="CHEBI:57692"/>
    </cofactor>
</comment>
<organism evidence="5 6">
    <name type="scientific">Kutzneria buriramensis</name>
    <dbReference type="NCBI Taxonomy" id="1045776"/>
    <lineage>
        <taxon>Bacteria</taxon>
        <taxon>Bacillati</taxon>
        <taxon>Actinomycetota</taxon>
        <taxon>Actinomycetes</taxon>
        <taxon>Pseudonocardiales</taxon>
        <taxon>Pseudonocardiaceae</taxon>
        <taxon>Kutzneria</taxon>
    </lineage>
</organism>
<protein>
    <submittedName>
        <fullName evidence="5">Monoamine oxidase</fullName>
    </submittedName>
</protein>
<dbReference type="Pfam" id="PF01593">
    <property type="entry name" value="Amino_oxidase"/>
    <property type="match status" value="1"/>
</dbReference>
<dbReference type="Gene3D" id="1.20.1440.240">
    <property type="match status" value="1"/>
</dbReference>
<sequence length="499" mass="55041">MSNMQHGMTGAVDGTTKRVIIIGAGVAGLVAAYELEKRGHLVEILEGSDRIGGRIYTHRFRSGPDAPLIELGAMRIPVKHRRTMQYITKLGLAEKVRTFSTLFSDADSYCTTSAGYTRVRDAAKTLTADFSRSLPDGRYSDDTIRFGAWLTAIGDAIAPSDFRDSLRGDLRLELLELIDQFDLSPFLRGNDHDQADVHAFFAVHPEVRMSHNGRLNRFLDDILSETGPDLVRLNGGMDQIVRRLAARIRGPISCGQEVVGIDSCDDHVTVAVRDGNHIAGRRCDYVLCTIPFSVLARLRLTGLSEDKMAVIHDAKYWSATKIAFHCREPFWESDGIAGGASFCGGSLRQTYYCPAEGDPAGGAALLASYTIGADADALGRLPAGVRHAVVLQELGKMHPELLRPGMVLDAVSLAWGRYWWSEGAACVRWGKDTHACERERRRASRPEHRLFFAGEHCSSTTAWIEGAIESAVRAVYEIHFHQPRRLVPMGVPRLKVVNE</sequence>
<reference evidence="5 6" key="1">
    <citation type="submission" date="2018-08" db="EMBL/GenBank/DDBJ databases">
        <title>Genomic Encyclopedia of Archaeal and Bacterial Type Strains, Phase II (KMG-II): from individual species to whole genera.</title>
        <authorList>
            <person name="Goeker M."/>
        </authorList>
    </citation>
    <scope>NUCLEOTIDE SEQUENCE [LARGE SCALE GENOMIC DNA]</scope>
    <source>
        <strain evidence="5 6">DSM 45791</strain>
    </source>
</reference>
<dbReference type="InterPro" id="IPR001613">
    <property type="entry name" value="Flavin_amine_oxidase"/>
</dbReference>
<feature type="binding site" evidence="3">
    <location>
        <position position="455"/>
    </location>
    <ligand>
        <name>FAD</name>
        <dbReference type="ChEBI" id="CHEBI:57692"/>
    </ligand>
</feature>
<evidence type="ECO:0000256" key="2">
    <source>
        <dbReference type="ARBA" id="ARBA00023002"/>
    </source>
</evidence>
<feature type="binding site" evidence="3">
    <location>
        <begin position="72"/>
        <end position="75"/>
    </location>
    <ligand>
        <name>FAD</name>
        <dbReference type="ChEBI" id="CHEBI:57692"/>
    </ligand>
</feature>